<accession>A0ABT3RIS8</accession>
<evidence type="ECO:0000313" key="2">
    <source>
        <dbReference type="EMBL" id="MCX2741408.1"/>
    </source>
</evidence>
<name>A0ABT3RIS8_9BACT</name>
<proteinExistence type="predicted"/>
<sequence>MKKYFTSILFLFCLLAFGFIPFATLAQDDEPVECNYTDGDCISIGYVNIEFVEGNPDKYFISVDYNIIQGGENNCPAIERIRFEPSFGNTGIIEIGDEEEIFGSAVIEVNANSFDAQGGVLTMTVEYEEPGQQNLPIDLELPEDAECGEITPLPVELSRFEGKAAQSGVSLEWETASEQNNSHFEVERSTDGKAFEHLGKVAGNGNSSVALSYKYFDKHPFPGLNYYRLKQVDFDGRYEYSKVVAVTAAEAKPLQVQMLPNPCLNGDCQLNITSTAPGQQVRVQLQDLTGRVVFEQTMREDDEQLQLTQQQLKNLRGIFILSAEVGQEVVRQRVVLE</sequence>
<gene>
    <name evidence="2" type="ORF">OO017_15715</name>
</gene>
<keyword evidence="3" id="KW-1185">Reference proteome</keyword>
<dbReference type="RefSeq" id="WP_266053589.1">
    <property type="nucleotide sequence ID" value="NZ_JAPFQO010000010.1"/>
</dbReference>
<feature type="signal peptide" evidence="1">
    <location>
        <begin position="1"/>
        <end position="26"/>
    </location>
</feature>
<comment type="caution">
    <text evidence="2">The sequence shown here is derived from an EMBL/GenBank/DDBJ whole genome shotgun (WGS) entry which is preliminary data.</text>
</comment>
<organism evidence="2 3">
    <name type="scientific">Pontibacter anaerobius</name>
    <dbReference type="NCBI Taxonomy" id="2993940"/>
    <lineage>
        <taxon>Bacteria</taxon>
        <taxon>Pseudomonadati</taxon>
        <taxon>Bacteroidota</taxon>
        <taxon>Cytophagia</taxon>
        <taxon>Cytophagales</taxon>
        <taxon>Hymenobacteraceae</taxon>
        <taxon>Pontibacter</taxon>
    </lineage>
</organism>
<dbReference type="Proteomes" id="UP001207228">
    <property type="component" value="Unassembled WGS sequence"/>
</dbReference>
<dbReference type="EMBL" id="JAPFQO010000010">
    <property type="protein sequence ID" value="MCX2741408.1"/>
    <property type="molecule type" value="Genomic_DNA"/>
</dbReference>
<dbReference type="InterPro" id="IPR013783">
    <property type="entry name" value="Ig-like_fold"/>
</dbReference>
<dbReference type="NCBIfam" id="TIGR04183">
    <property type="entry name" value="Por_Secre_tail"/>
    <property type="match status" value="1"/>
</dbReference>
<feature type="chain" id="PRO_5047333461" evidence="1">
    <location>
        <begin position="27"/>
        <end position="337"/>
    </location>
</feature>
<evidence type="ECO:0000313" key="3">
    <source>
        <dbReference type="Proteomes" id="UP001207228"/>
    </source>
</evidence>
<dbReference type="InterPro" id="IPR026444">
    <property type="entry name" value="Secre_tail"/>
</dbReference>
<evidence type="ECO:0000256" key="1">
    <source>
        <dbReference type="SAM" id="SignalP"/>
    </source>
</evidence>
<protein>
    <submittedName>
        <fullName evidence="2">T9SS type A sorting domain-containing protein</fullName>
    </submittedName>
</protein>
<reference evidence="2 3" key="1">
    <citation type="submission" date="2022-11" db="EMBL/GenBank/DDBJ databases">
        <title>The characterization of three novel Bacteroidetes species and genomic analysis of their roles in tidal elemental geochemical cycles.</title>
        <authorList>
            <person name="Ma K.-J."/>
        </authorList>
    </citation>
    <scope>NUCLEOTIDE SEQUENCE [LARGE SCALE GENOMIC DNA]</scope>
    <source>
        <strain evidence="2 3">M82</strain>
    </source>
</reference>
<keyword evidence="1" id="KW-0732">Signal</keyword>
<dbReference type="Gene3D" id="2.60.40.10">
    <property type="entry name" value="Immunoglobulins"/>
    <property type="match status" value="1"/>
</dbReference>